<dbReference type="InterPro" id="IPR024524">
    <property type="entry name" value="DUF3800"/>
</dbReference>
<dbReference type="RefSeq" id="WP_079559135.1">
    <property type="nucleotide sequence ID" value="NZ_CP021904.1"/>
</dbReference>
<organism evidence="1 2">
    <name type="scientific">Alkalitalea saponilacus</name>
    <dbReference type="NCBI Taxonomy" id="889453"/>
    <lineage>
        <taxon>Bacteria</taxon>
        <taxon>Pseudomonadati</taxon>
        <taxon>Bacteroidota</taxon>
        <taxon>Bacteroidia</taxon>
        <taxon>Marinilabiliales</taxon>
        <taxon>Marinilabiliaceae</taxon>
        <taxon>Alkalitalea</taxon>
    </lineage>
</organism>
<dbReference type="EMBL" id="FUYV01000039">
    <property type="protein sequence ID" value="SKC24189.1"/>
    <property type="molecule type" value="Genomic_DNA"/>
</dbReference>
<dbReference type="Proteomes" id="UP000191055">
    <property type="component" value="Unassembled WGS sequence"/>
</dbReference>
<dbReference type="Pfam" id="PF12686">
    <property type="entry name" value="DUF3800"/>
    <property type="match status" value="1"/>
</dbReference>
<protein>
    <recommendedName>
        <fullName evidence="3">DUF3800 domain-containing protein</fullName>
    </recommendedName>
</protein>
<proteinExistence type="predicted"/>
<name>A0A1T5HU31_9BACT</name>
<keyword evidence="2" id="KW-1185">Reference proteome</keyword>
<evidence type="ECO:0000313" key="1">
    <source>
        <dbReference type="EMBL" id="SKC24189.1"/>
    </source>
</evidence>
<evidence type="ECO:0008006" key="3">
    <source>
        <dbReference type="Google" id="ProtNLM"/>
    </source>
</evidence>
<evidence type="ECO:0000313" key="2">
    <source>
        <dbReference type="Proteomes" id="UP000191055"/>
    </source>
</evidence>
<accession>A0A1T5HU31</accession>
<dbReference type="KEGG" id="asx:CDL62_15315"/>
<sequence length="284" mass="33029">MHFFYLDEAGCNLRDLQNDEAPIFVLGGIIVKDKGWNKTHGEFEKIINVYFNNVVPNNFELHSHELLSPNGDGHFAGHERASRNKLAIDLLTLLQTRGHQVFLHAIDKNKLHAYDVAPIRNKEHVELKTPYLLCYDNGITTIEWFVKERLGSTARGMVIIDEKDGLKIEIEELTKHRRFHPTKTKRVKWISEFSYPIDSEKNPMVQLSDLVCFTTKKYLGIENGYHDAYPKVAKEFFRDLYSIIDDRLIKKGIVAEEGRHAAAFNDFMRDVTPKPRNGWKTRRY</sequence>
<dbReference type="STRING" id="889453.SAMN03080601_03482"/>
<gene>
    <name evidence="1" type="ORF">SAMN03080601_03482</name>
</gene>
<dbReference type="AlphaFoldDB" id="A0A1T5HU31"/>
<dbReference type="OrthoDB" id="2680392at2"/>
<reference evidence="1 2" key="1">
    <citation type="submission" date="2017-02" db="EMBL/GenBank/DDBJ databases">
        <authorList>
            <person name="Peterson S.W."/>
        </authorList>
    </citation>
    <scope>NUCLEOTIDE SEQUENCE [LARGE SCALE GENOMIC DNA]</scope>
    <source>
        <strain evidence="1 2">DSM 24412</strain>
    </source>
</reference>